<dbReference type="AlphaFoldDB" id="A0AA94F0A6"/>
<organism evidence="1">
    <name type="scientific">Flavobacterium columnare</name>
    <dbReference type="NCBI Taxonomy" id="996"/>
    <lineage>
        <taxon>Bacteria</taxon>
        <taxon>Pseudomonadati</taxon>
        <taxon>Bacteroidota</taxon>
        <taxon>Flavobacteriia</taxon>
        <taxon>Flavobacteriales</taxon>
        <taxon>Flavobacteriaceae</taxon>
        <taxon>Flavobacterium</taxon>
    </lineage>
</organism>
<reference evidence="1" key="1">
    <citation type="submission" date="2018-12" db="EMBL/GenBank/DDBJ databases">
        <title>Draft genome sequence of Flaovobacterium columnare BGFS27 isolated from channel catfish in Alabama.</title>
        <authorList>
            <person name="Cai W."/>
            <person name="Arias C."/>
        </authorList>
    </citation>
    <scope>NUCLEOTIDE SEQUENCE [LARGE SCALE GENOMIC DNA]</scope>
    <source>
        <strain evidence="1">BGFS27</strain>
    </source>
</reference>
<comment type="caution">
    <text evidence="1">The sequence shown here is derived from an EMBL/GenBank/DDBJ whole genome shotgun (WGS) entry which is preliminary data.</text>
</comment>
<proteinExistence type="predicted"/>
<dbReference type="RefSeq" id="WP_127822057.1">
    <property type="nucleotide sequence ID" value="NZ_RWGX02000016.1"/>
</dbReference>
<accession>A0AA94F0A6</accession>
<name>A0AA94F0A6_9FLAO</name>
<dbReference type="EMBL" id="RWGX01000004">
    <property type="protein sequence ID" value="RVU88139.1"/>
    <property type="molecule type" value="Genomic_DNA"/>
</dbReference>
<protein>
    <submittedName>
        <fullName evidence="1">Uncharacterized protein</fullName>
    </submittedName>
</protein>
<gene>
    <name evidence="1" type="ORF">EJB19_08025</name>
</gene>
<evidence type="ECO:0000313" key="1">
    <source>
        <dbReference type="EMBL" id="RVU88139.1"/>
    </source>
</evidence>
<sequence length="459" mass="53038">MSNKSGNYIEIAGGSITEHCTGEYNLFAQKMSFNAEGTVSINGAQKGTSYKTPIEPPKIVLNQGKVKKVELVTNLDLGSKNDKSGGTQLGMIFGKEYTFQVTQYDNETPLTRRLTKWQMRYHSPKYSQNKWIDVPLKVTGDTVKITMNEEDMCGRFIYVRAYIDDPKSEGETKVWKHNRFRWFDKMVVYEQAEARAKEPWRIDQGGTSLCGMASLFYLLAKKDGKGYEKLAKELFRTGEYKYNKYIVKPHENAIEMYSVNPYKDKDHPKLPEVDWLTLACVRSKESSFFGKLLYKGKKGQDAEAINWPTLMKPLGKNLLGYTDVEMDYYKVNKSYLRDFFGSDEKLRILEKDIDVDFKNGYQICLLIDGTMVDYKPGDDYSLDDFSEYHWVVYEGGLEILNGLKPESDYDNVTNINFNVFTWGELRNDSVNPTSGLPMRKIRLTKNQFRSNYYGYLKLK</sequence>